<comment type="caution">
    <text evidence="2">The sequence shown here is derived from an EMBL/GenBank/DDBJ whole genome shotgun (WGS) entry which is preliminary data.</text>
</comment>
<proteinExistence type="predicted"/>
<dbReference type="AlphaFoldDB" id="A0A8H3TNX7"/>
<dbReference type="EMBL" id="BLZA01000007">
    <property type="protein sequence ID" value="GHJ84231.1"/>
    <property type="molecule type" value="Genomic_DNA"/>
</dbReference>
<sequence length="515" mass="55987">MKPISFGSSLLIWLLVTAYATIPVIAESQNHPHTLGARIFYPEIHLLPGTYSSKTTADLTALLPKTTFTNIPKLGGNVDEPNLDGPRIVFGDTFVQAIKGSSVDLRTYESGEWEISVNRLSYVQWFDQTKYRELITSMHLDKVAVVRGNSSVALLDPSLETTGEAAKKWSSLLLPAGAYIRYYDRSRPASTSSAPGSLLIRDSIENKAHLSRDIAGQGWNLDLDSLAWTIGSDACHPACSASLRAFLAAAQKGSADRLARSVSQVISDRLASLVHYSVSTRRQAQGDVMMVQREMEDAEGSLEIAKHPVTVFTVLARRPTLVNVLLAGPVHPTYPRSPLYVLSAESDGTSTCSLATVLPARWVQGPCVASGPAATCVEGQYWDGSTCSLHVLVLVPVIASSVPVRGQNFLMYAYLMTLLPVTAIHRMLTSLDHTSSIRPREDAILVQEVVLLAIFQISLSLRKDRICVVLLVKRDGCLKMALASKHAGGEGIFRAEVRQSMVLARTVTEHNAPNA</sequence>
<protein>
    <submittedName>
        <fullName evidence="2">Uncharacterized protein</fullName>
    </submittedName>
</protein>
<feature type="signal peptide" evidence="1">
    <location>
        <begin position="1"/>
        <end position="26"/>
    </location>
</feature>
<feature type="chain" id="PRO_5034819421" evidence="1">
    <location>
        <begin position="27"/>
        <end position="515"/>
    </location>
</feature>
<evidence type="ECO:0000313" key="3">
    <source>
        <dbReference type="Proteomes" id="UP000620104"/>
    </source>
</evidence>
<reference evidence="2" key="1">
    <citation type="submission" date="2020-07" db="EMBL/GenBank/DDBJ databases">
        <title>Draft Genome Sequence of a Deep-Sea Yeast, Naganishia (Cryptococcus) liquefaciens strain N6.</title>
        <authorList>
            <person name="Han Y.W."/>
            <person name="Kajitani R."/>
            <person name="Morimoto H."/>
            <person name="Parhat M."/>
            <person name="Tsubouchi H."/>
            <person name="Bakenova O."/>
            <person name="Ogata M."/>
            <person name="Argunhan B."/>
            <person name="Aoki R."/>
            <person name="Kajiwara S."/>
            <person name="Itoh T."/>
            <person name="Iwasaki H."/>
        </authorList>
    </citation>
    <scope>NUCLEOTIDE SEQUENCE</scope>
    <source>
        <strain evidence="2">N6</strain>
    </source>
</reference>
<evidence type="ECO:0000313" key="2">
    <source>
        <dbReference type="EMBL" id="GHJ84231.1"/>
    </source>
</evidence>
<keyword evidence="3" id="KW-1185">Reference proteome</keyword>
<organism evidence="2 3">
    <name type="scientific">Naganishia liquefaciens</name>
    <dbReference type="NCBI Taxonomy" id="104408"/>
    <lineage>
        <taxon>Eukaryota</taxon>
        <taxon>Fungi</taxon>
        <taxon>Dikarya</taxon>
        <taxon>Basidiomycota</taxon>
        <taxon>Agaricomycotina</taxon>
        <taxon>Tremellomycetes</taxon>
        <taxon>Filobasidiales</taxon>
        <taxon>Filobasidiaceae</taxon>
        <taxon>Naganishia</taxon>
    </lineage>
</organism>
<gene>
    <name evidence="2" type="ORF">NliqN6_0633</name>
</gene>
<evidence type="ECO:0000256" key="1">
    <source>
        <dbReference type="SAM" id="SignalP"/>
    </source>
</evidence>
<keyword evidence="1" id="KW-0732">Signal</keyword>
<accession>A0A8H3TNX7</accession>
<dbReference type="Proteomes" id="UP000620104">
    <property type="component" value="Unassembled WGS sequence"/>
</dbReference>
<name>A0A8H3TNX7_9TREE</name>